<name>A0AAQ4DY61_AMBAM</name>
<dbReference type="GO" id="GO:0004252">
    <property type="term" value="F:serine-type endopeptidase activity"/>
    <property type="evidence" value="ECO:0007669"/>
    <property type="project" value="InterPro"/>
</dbReference>
<dbReference type="PROSITE" id="PS50240">
    <property type="entry name" value="TRYPSIN_DOM"/>
    <property type="match status" value="1"/>
</dbReference>
<dbReference type="SUPFAM" id="SSF50494">
    <property type="entry name" value="Trypsin-like serine proteases"/>
    <property type="match status" value="1"/>
</dbReference>
<dbReference type="Gene3D" id="2.40.10.10">
    <property type="entry name" value="Trypsin-like serine proteases"/>
    <property type="match status" value="1"/>
</dbReference>
<feature type="domain" description="Peptidase S1" evidence="1">
    <location>
        <begin position="1"/>
        <end position="87"/>
    </location>
</feature>
<reference evidence="2 3" key="1">
    <citation type="journal article" date="2023" name="Arcadia Sci">
        <title>De novo assembly of a long-read Amblyomma americanum tick genome.</title>
        <authorList>
            <person name="Chou S."/>
            <person name="Poskanzer K.E."/>
            <person name="Rollins M."/>
            <person name="Thuy-Boun P.S."/>
        </authorList>
    </citation>
    <scope>NUCLEOTIDE SEQUENCE [LARGE SCALE GENOMIC DNA]</scope>
    <source>
        <strain evidence="2">F_SG_1</strain>
        <tissue evidence="2">Salivary glands</tissue>
    </source>
</reference>
<dbReference type="AlphaFoldDB" id="A0AAQ4DY61"/>
<dbReference type="Proteomes" id="UP001321473">
    <property type="component" value="Unassembled WGS sequence"/>
</dbReference>
<comment type="caution">
    <text evidence="2">The sequence shown here is derived from an EMBL/GenBank/DDBJ whole genome shotgun (WGS) entry which is preliminary data.</text>
</comment>
<keyword evidence="3" id="KW-1185">Reference proteome</keyword>
<dbReference type="EMBL" id="JARKHS020025498">
    <property type="protein sequence ID" value="KAK8767401.1"/>
    <property type="molecule type" value="Genomic_DNA"/>
</dbReference>
<dbReference type="InterPro" id="IPR043504">
    <property type="entry name" value="Peptidase_S1_PA_chymotrypsin"/>
</dbReference>
<dbReference type="GO" id="GO:0006508">
    <property type="term" value="P:proteolysis"/>
    <property type="evidence" value="ECO:0007669"/>
    <property type="project" value="InterPro"/>
</dbReference>
<dbReference type="InterPro" id="IPR001254">
    <property type="entry name" value="Trypsin_dom"/>
</dbReference>
<organism evidence="2 3">
    <name type="scientific">Amblyomma americanum</name>
    <name type="common">Lone star tick</name>
    <dbReference type="NCBI Taxonomy" id="6943"/>
    <lineage>
        <taxon>Eukaryota</taxon>
        <taxon>Metazoa</taxon>
        <taxon>Ecdysozoa</taxon>
        <taxon>Arthropoda</taxon>
        <taxon>Chelicerata</taxon>
        <taxon>Arachnida</taxon>
        <taxon>Acari</taxon>
        <taxon>Parasitiformes</taxon>
        <taxon>Ixodida</taxon>
        <taxon>Ixodoidea</taxon>
        <taxon>Ixodidae</taxon>
        <taxon>Amblyomminae</taxon>
        <taxon>Amblyomma</taxon>
    </lineage>
</organism>
<dbReference type="InterPro" id="IPR009003">
    <property type="entry name" value="Peptidase_S1_PA"/>
</dbReference>
<sequence>MLTVRLGDHDLNSTNDQTAPVDVQVSDLVRHPDYAQNTYTNDIALLVLSEPVTWSRFVQPVCLPFGPLATETLEGSNAFIVGWGATKFGECKVQGPFCQAWLLGRRRKEDEM</sequence>
<dbReference type="PANTHER" id="PTHR24258">
    <property type="entry name" value="SERINE PROTEASE-RELATED"/>
    <property type="match status" value="1"/>
</dbReference>
<protein>
    <recommendedName>
        <fullName evidence="1">Peptidase S1 domain-containing protein</fullName>
    </recommendedName>
</protein>
<gene>
    <name evidence="2" type="ORF">V5799_005822</name>
</gene>
<dbReference type="PANTHER" id="PTHR24258:SF116">
    <property type="entry name" value="FI16631P1-RELATED"/>
    <property type="match status" value="1"/>
</dbReference>
<evidence type="ECO:0000313" key="3">
    <source>
        <dbReference type="Proteomes" id="UP001321473"/>
    </source>
</evidence>
<proteinExistence type="predicted"/>
<evidence type="ECO:0000313" key="2">
    <source>
        <dbReference type="EMBL" id="KAK8767401.1"/>
    </source>
</evidence>
<accession>A0AAQ4DY61</accession>
<dbReference type="Pfam" id="PF00089">
    <property type="entry name" value="Trypsin"/>
    <property type="match status" value="1"/>
</dbReference>
<evidence type="ECO:0000259" key="1">
    <source>
        <dbReference type="PROSITE" id="PS50240"/>
    </source>
</evidence>